<dbReference type="Gene3D" id="2.120.10.30">
    <property type="entry name" value="TolB, C-terminal domain"/>
    <property type="match status" value="2"/>
</dbReference>
<sequence length="306" mass="33100">MNPAPHFFLAALGGLLLSSPVPAQEKAATDAPATIPVGKLAFVTSADFGRAGNIWIMTGSVRNMEPTHQTRDFAFAAGGKKIVYTANDPVASGLYVHDLEQHASTRLLAAVANVGGPDLSPDGTRIAFYQSGEESSQIMTAAVDGTDLRQLTQENCFNWTPRWSPDGRRLLFETTRNELPGGGEGGGQRDIYVMDADGKNQTNLTPNSYGHSAAWSPDGKHIAYMKNGSIFIMNSDGSAKKDVSHGKVRDSEPAWSPDGQWIAFTRTPKNSRAMDIWIMKSDGTGQRQITFNEGMTASFSPQWSEE</sequence>
<dbReference type="InterPro" id="IPR011659">
    <property type="entry name" value="WD40"/>
</dbReference>
<gene>
    <name evidence="3" type="ORF">ACFQDI_13590</name>
</gene>
<evidence type="ECO:0000256" key="1">
    <source>
        <dbReference type="ARBA" id="ARBA00009820"/>
    </source>
</evidence>
<dbReference type="RefSeq" id="WP_377167448.1">
    <property type="nucleotide sequence ID" value="NZ_JBHSMQ010000004.1"/>
</dbReference>
<accession>A0ABW0KSK3</accession>
<organism evidence="3 4">
    <name type="scientific">Prosthecobacter fluviatilis</name>
    <dbReference type="NCBI Taxonomy" id="445931"/>
    <lineage>
        <taxon>Bacteria</taxon>
        <taxon>Pseudomonadati</taxon>
        <taxon>Verrucomicrobiota</taxon>
        <taxon>Verrucomicrobiia</taxon>
        <taxon>Verrucomicrobiales</taxon>
        <taxon>Verrucomicrobiaceae</taxon>
        <taxon>Prosthecobacter</taxon>
    </lineage>
</organism>
<comment type="similarity">
    <text evidence="1">Belongs to the TolB family.</text>
</comment>
<comment type="caution">
    <text evidence="3">The sequence shown here is derived from an EMBL/GenBank/DDBJ whole genome shotgun (WGS) entry which is preliminary data.</text>
</comment>
<feature type="chain" id="PRO_5045220653" evidence="2">
    <location>
        <begin position="24"/>
        <end position="306"/>
    </location>
</feature>
<protein>
    <submittedName>
        <fullName evidence="3">TolB family protein</fullName>
    </submittedName>
</protein>
<dbReference type="PANTHER" id="PTHR36842">
    <property type="entry name" value="PROTEIN TOLB HOMOLOG"/>
    <property type="match status" value="1"/>
</dbReference>
<keyword evidence="4" id="KW-1185">Reference proteome</keyword>
<dbReference type="SUPFAM" id="SSF69304">
    <property type="entry name" value="Tricorn protease N-terminal domain"/>
    <property type="match status" value="1"/>
</dbReference>
<feature type="signal peptide" evidence="2">
    <location>
        <begin position="1"/>
        <end position="23"/>
    </location>
</feature>
<dbReference type="Pfam" id="PF07676">
    <property type="entry name" value="PD40"/>
    <property type="match status" value="4"/>
</dbReference>
<evidence type="ECO:0000256" key="2">
    <source>
        <dbReference type="SAM" id="SignalP"/>
    </source>
</evidence>
<keyword evidence="2" id="KW-0732">Signal</keyword>
<reference evidence="4" key="1">
    <citation type="journal article" date="2019" name="Int. J. Syst. Evol. Microbiol.">
        <title>The Global Catalogue of Microorganisms (GCM) 10K type strain sequencing project: providing services to taxonomists for standard genome sequencing and annotation.</title>
        <authorList>
            <consortium name="The Broad Institute Genomics Platform"/>
            <consortium name="The Broad Institute Genome Sequencing Center for Infectious Disease"/>
            <person name="Wu L."/>
            <person name="Ma J."/>
        </authorList>
    </citation>
    <scope>NUCLEOTIDE SEQUENCE [LARGE SCALE GENOMIC DNA]</scope>
    <source>
        <strain evidence="4">CGMCC 4.1469</strain>
    </source>
</reference>
<dbReference type="InterPro" id="IPR011042">
    <property type="entry name" value="6-blade_b-propeller_TolB-like"/>
</dbReference>
<dbReference type="EMBL" id="JBHSMQ010000004">
    <property type="protein sequence ID" value="MFC5455892.1"/>
    <property type="molecule type" value="Genomic_DNA"/>
</dbReference>
<evidence type="ECO:0000313" key="4">
    <source>
        <dbReference type="Proteomes" id="UP001596052"/>
    </source>
</evidence>
<proteinExistence type="inferred from homology"/>
<dbReference type="Proteomes" id="UP001596052">
    <property type="component" value="Unassembled WGS sequence"/>
</dbReference>
<name>A0ABW0KSK3_9BACT</name>
<evidence type="ECO:0000313" key="3">
    <source>
        <dbReference type="EMBL" id="MFC5455892.1"/>
    </source>
</evidence>
<dbReference type="PANTHER" id="PTHR36842:SF1">
    <property type="entry name" value="PROTEIN TOLB"/>
    <property type="match status" value="1"/>
</dbReference>